<protein>
    <submittedName>
        <fullName evidence="9">SHOCT domain-containing protein</fullName>
    </submittedName>
</protein>
<reference evidence="9" key="1">
    <citation type="submission" date="2023-06" db="EMBL/GenBank/DDBJ databases">
        <title>Sysu t00192.</title>
        <authorList>
            <person name="Gao L."/>
            <person name="Fang B.-Z."/>
            <person name="Li W.-J."/>
        </authorList>
    </citation>
    <scope>NUCLEOTIDE SEQUENCE</scope>
    <source>
        <strain evidence="9">SYSU T00192</strain>
    </source>
</reference>
<keyword evidence="10" id="KW-1185">Reference proteome</keyword>
<accession>A0ABT8G7H2</accession>
<dbReference type="InterPro" id="IPR018649">
    <property type="entry name" value="SHOCT"/>
</dbReference>
<feature type="transmembrane region" description="Helical" evidence="6">
    <location>
        <begin position="12"/>
        <end position="32"/>
    </location>
</feature>
<dbReference type="EMBL" id="JAUHPW010000002">
    <property type="protein sequence ID" value="MDN4475097.1"/>
    <property type="molecule type" value="Genomic_DNA"/>
</dbReference>
<evidence type="ECO:0000259" key="8">
    <source>
        <dbReference type="Pfam" id="PF13396"/>
    </source>
</evidence>
<dbReference type="Proteomes" id="UP001172728">
    <property type="component" value="Unassembled WGS sequence"/>
</dbReference>
<evidence type="ECO:0000313" key="10">
    <source>
        <dbReference type="Proteomes" id="UP001172728"/>
    </source>
</evidence>
<evidence type="ECO:0000256" key="6">
    <source>
        <dbReference type="SAM" id="Phobius"/>
    </source>
</evidence>
<evidence type="ECO:0000259" key="7">
    <source>
        <dbReference type="Pfam" id="PF09851"/>
    </source>
</evidence>
<evidence type="ECO:0000256" key="4">
    <source>
        <dbReference type="ARBA" id="ARBA00022989"/>
    </source>
</evidence>
<evidence type="ECO:0000313" key="9">
    <source>
        <dbReference type="EMBL" id="MDN4475097.1"/>
    </source>
</evidence>
<evidence type="ECO:0000256" key="3">
    <source>
        <dbReference type="ARBA" id="ARBA00022692"/>
    </source>
</evidence>
<proteinExistence type="predicted"/>
<dbReference type="InterPro" id="IPR027379">
    <property type="entry name" value="CLS_N"/>
</dbReference>
<feature type="domain" description="Cardiolipin synthase N-terminal" evidence="8">
    <location>
        <begin position="19"/>
        <end position="67"/>
    </location>
</feature>
<name>A0ABT8G7H2_9MICO</name>
<comment type="caution">
    <text evidence="9">The sequence shown here is derived from an EMBL/GenBank/DDBJ whole genome shotgun (WGS) entry which is preliminary data.</text>
</comment>
<keyword evidence="4 6" id="KW-1133">Transmembrane helix</keyword>
<keyword evidence="5 6" id="KW-0472">Membrane</keyword>
<feature type="domain" description="SHOCT" evidence="7">
    <location>
        <begin position="109"/>
        <end position="136"/>
    </location>
</feature>
<sequence>MDFFANFLNILWWSLWMTIWIMFIFLIIKFVIDAWRDEGIGVLAKILWTLFLVCVPVLGALVYLLARGRGMAARDMAAARGYRAEEVDYTRSLMYDDADIEALTRQPSAEIARAKALLDSGAITADEYETLKARALG</sequence>
<evidence type="ECO:0000256" key="1">
    <source>
        <dbReference type="ARBA" id="ARBA00004651"/>
    </source>
</evidence>
<dbReference type="RefSeq" id="WP_301131544.1">
    <property type="nucleotide sequence ID" value="NZ_JAUHPW010000002.1"/>
</dbReference>
<evidence type="ECO:0000256" key="2">
    <source>
        <dbReference type="ARBA" id="ARBA00022475"/>
    </source>
</evidence>
<dbReference type="Pfam" id="PF13396">
    <property type="entry name" value="PLDc_N"/>
    <property type="match status" value="1"/>
</dbReference>
<feature type="transmembrane region" description="Helical" evidence="6">
    <location>
        <begin position="44"/>
        <end position="66"/>
    </location>
</feature>
<organism evidence="9 10">
    <name type="scientific">Demequina litoralis</name>
    <dbReference type="NCBI Taxonomy" id="3051660"/>
    <lineage>
        <taxon>Bacteria</taxon>
        <taxon>Bacillati</taxon>
        <taxon>Actinomycetota</taxon>
        <taxon>Actinomycetes</taxon>
        <taxon>Micrococcales</taxon>
        <taxon>Demequinaceae</taxon>
        <taxon>Demequina</taxon>
    </lineage>
</organism>
<comment type="subcellular location">
    <subcellularLocation>
        <location evidence="1">Cell membrane</location>
        <topology evidence="1">Multi-pass membrane protein</topology>
    </subcellularLocation>
</comment>
<keyword evidence="3 6" id="KW-0812">Transmembrane</keyword>
<evidence type="ECO:0000256" key="5">
    <source>
        <dbReference type="ARBA" id="ARBA00023136"/>
    </source>
</evidence>
<gene>
    <name evidence="9" type="ORF">QQX09_04400</name>
</gene>
<dbReference type="Pfam" id="PF09851">
    <property type="entry name" value="SHOCT"/>
    <property type="match status" value="1"/>
</dbReference>
<keyword evidence="2" id="KW-1003">Cell membrane</keyword>